<evidence type="ECO:0000313" key="4">
    <source>
        <dbReference type="Proteomes" id="UP000504623"/>
    </source>
</evidence>
<dbReference type="Pfam" id="PF01391">
    <property type="entry name" value="Collagen"/>
    <property type="match status" value="2"/>
</dbReference>
<dbReference type="Proteomes" id="UP000504623">
    <property type="component" value="Unplaced"/>
</dbReference>
<accession>A0A9B0TMY7</accession>
<feature type="compositionally biased region" description="Low complexity" evidence="2">
    <location>
        <begin position="506"/>
        <end position="519"/>
    </location>
</feature>
<keyword evidence="3" id="KW-0472">Membrane</keyword>
<keyword evidence="1" id="KW-0175">Coiled coil</keyword>
<dbReference type="InterPro" id="IPR008160">
    <property type="entry name" value="Collagen"/>
</dbReference>
<keyword evidence="4" id="KW-1185">Reference proteome</keyword>
<dbReference type="AlphaFoldDB" id="A0A9B0TMY7"/>
<evidence type="ECO:0000256" key="2">
    <source>
        <dbReference type="SAM" id="MobiDB-lite"/>
    </source>
</evidence>
<keyword evidence="3" id="KW-0812">Transmembrane</keyword>
<gene>
    <name evidence="5" type="primary">SCARA3</name>
</gene>
<dbReference type="OrthoDB" id="5835334at2759"/>
<feature type="coiled-coil region" evidence="1">
    <location>
        <begin position="119"/>
        <end position="146"/>
    </location>
</feature>
<dbReference type="PANTHER" id="PTHR39082">
    <property type="entry name" value="PHOSPHOLIPASE C-BETA-2-RELATED"/>
    <property type="match status" value="1"/>
</dbReference>
<feature type="compositionally biased region" description="Pro residues" evidence="2">
    <location>
        <begin position="588"/>
        <end position="597"/>
    </location>
</feature>
<dbReference type="InterPro" id="IPR052376">
    <property type="entry name" value="Oxidative_Scav/Glycosyltrans"/>
</dbReference>
<evidence type="ECO:0000256" key="1">
    <source>
        <dbReference type="SAM" id="Coils"/>
    </source>
</evidence>
<feature type="compositionally biased region" description="Gly residues" evidence="2">
    <location>
        <begin position="523"/>
        <end position="532"/>
    </location>
</feature>
<keyword evidence="3" id="KW-1133">Transmembrane helix</keyword>
<proteinExistence type="predicted"/>
<protein>
    <submittedName>
        <fullName evidence="5">Scavenger receptor class A member 3</fullName>
    </submittedName>
</protein>
<name>A0A9B0TMY7_CHRAS</name>
<dbReference type="RefSeq" id="XP_006864414.1">
    <property type="nucleotide sequence ID" value="XM_006864352.1"/>
</dbReference>
<dbReference type="GeneID" id="102831225"/>
<feature type="region of interest" description="Disordered" evidence="2">
    <location>
        <begin position="451"/>
        <end position="603"/>
    </location>
</feature>
<keyword evidence="5" id="KW-0675">Receptor</keyword>
<organism evidence="4 5">
    <name type="scientific">Chrysochloris asiatica</name>
    <name type="common">Cape golden mole</name>
    <dbReference type="NCBI Taxonomy" id="185453"/>
    <lineage>
        <taxon>Eukaryota</taxon>
        <taxon>Metazoa</taxon>
        <taxon>Chordata</taxon>
        <taxon>Craniata</taxon>
        <taxon>Vertebrata</taxon>
        <taxon>Euteleostomi</taxon>
        <taxon>Mammalia</taxon>
        <taxon>Eutheria</taxon>
        <taxon>Afrotheria</taxon>
        <taxon>Chrysochloridae</taxon>
        <taxon>Chrysochlorinae</taxon>
        <taxon>Chrysochloris</taxon>
    </lineage>
</organism>
<dbReference type="PANTHER" id="PTHR39082:SF1">
    <property type="entry name" value="SCAVENGER RECEPTOR CLASS A MEMBER 3"/>
    <property type="match status" value="1"/>
</dbReference>
<evidence type="ECO:0000313" key="5">
    <source>
        <dbReference type="RefSeq" id="XP_006864414.1"/>
    </source>
</evidence>
<evidence type="ECO:0000256" key="3">
    <source>
        <dbReference type="SAM" id="Phobius"/>
    </source>
</evidence>
<reference evidence="5" key="1">
    <citation type="submission" date="2025-08" db="UniProtKB">
        <authorList>
            <consortium name="RefSeq"/>
        </authorList>
    </citation>
    <scope>IDENTIFICATION</scope>
    <source>
        <tissue evidence="5">Spleen</tissue>
    </source>
</reference>
<sequence length="603" mass="64876">MSDGSDGDALCVTEEELAGEDEDMSSFPCTQEGRLGPRCSRCQRNLSLHTSVRILYLFLALLLVAVAVLASLVFRKVDSLSEDISLAQSIYDKKLVSVQENLQGLDPKALSNCSFCHEAGQLGQEIRKLQEELEGIQKMLLAQEIQLDQTSQAHELLSTTSSQITQETGSCSFSIHQVNQSLGLFLTQVRGWQSTTGGLDLSLKDLAQECYDVRASVHQINFTVGQTAEWIHGIQRKTDEETLTLQKIVTDWQNYTRLLSSLRTTSAKTGEVVKNIQATLGVSSQRISQNSESMHDLVLQVMGLQLQLDNISSFLDDHEENMHDLQYHTRYAQNRTAERFETLEGRMTSHEIEIGTIFTNINATDNHVHSMLKYLDDVRLSCTLGFHTHAEELYYLNKSVSLMLGTTDLIRERFSLLSARLDFNIRNLSMIMEEMKAVDTQHGEILRNVTILRGVPGPPGPRGLKGDVGVKGPVGSRGSKGDSGSLGPPGPQGPQGQPGDTGAMGERGPVGLRGVPGPKGSKGSFGTGGPRGQPGLKGDVGPPGLEGLPGPEGPPGPQGKPGIAGKTGSPGQRGPMGIKGEAGIQGPPGLPGPPGPPGSQSSY</sequence>
<feature type="transmembrane region" description="Helical" evidence="3">
    <location>
        <begin position="54"/>
        <end position="74"/>
    </location>
</feature>
<dbReference type="CTD" id="51435"/>